<keyword evidence="1" id="KW-0732">Signal</keyword>
<organism evidence="3 4">
    <name type="scientific">Aureibacter tunicatorum</name>
    <dbReference type="NCBI Taxonomy" id="866807"/>
    <lineage>
        <taxon>Bacteria</taxon>
        <taxon>Pseudomonadati</taxon>
        <taxon>Bacteroidota</taxon>
        <taxon>Cytophagia</taxon>
        <taxon>Cytophagales</taxon>
        <taxon>Persicobacteraceae</taxon>
        <taxon>Aureibacter</taxon>
    </lineage>
</organism>
<evidence type="ECO:0000259" key="2">
    <source>
        <dbReference type="Pfam" id="PF00149"/>
    </source>
</evidence>
<reference evidence="3" key="1">
    <citation type="submission" date="2023-07" db="EMBL/GenBank/DDBJ databases">
        <title>Genomic Encyclopedia of Type Strains, Phase IV (KMG-IV): sequencing the most valuable type-strain genomes for metagenomic binning, comparative biology and taxonomic classification.</title>
        <authorList>
            <person name="Goeker M."/>
        </authorList>
    </citation>
    <scope>NUCLEOTIDE SEQUENCE</scope>
    <source>
        <strain evidence="3">DSM 26174</strain>
    </source>
</reference>
<dbReference type="InterPro" id="IPR029021">
    <property type="entry name" value="Prot-tyrosine_phosphatase-like"/>
</dbReference>
<dbReference type="PROSITE" id="PS00383">
    <property type="entry name" value="TYR_PHOSPHATASE_1"/>
    <property type="match status" value="1"/>
</dbReference>
<dbReference type="InterPro" id="IPR026893">
    <property type="entry name" value="Tyr/Ser_Pase_IphP-type"/>
</dbReference>
<evidence type="ECO:0000313" key="3">
    <source>
        <dbReference type="EMBL" id="MDR6238253.1"/>
    </source>
</evidence>
<feature type="domain" description="Calcineurin-like phosphoesterase" evidence="2">
    <location>
        <begin position="74"/>
        <end position="233"/>
    </location>
</feature>
<dbReference type="InterPro" id="IPR029052">
    <property type="entry name" value="Metallo-depent_PP-like"/>
</dbReference>
<dbReference type="Gene3D" id="3.60.21.10">
    <property type="match status" value="1"/>
</dbReference>
<evidence type="ECO:0000313" key="4">
    <source>
        <dbReference type="Proteomes" id="UP001185092"/>
    </source>
</evidence>
<dbReference type="Proteomes" id="UP001185092">
    <property type="component" value="Unassembled WGS sequence"/>
</dbReference>
<dbReference type="SUPFAM" id="SSF56300">
    <property type="entry name" value="Metallo-dependent phosphatases"/>
    <property type="match status" value="1"/>
</dbReference>
<dbReference type="Pfam" id="PF00149">
    <property type="entry name" value="Metallophos"/>
    <property type="match status" value="1"/>
</dbReference>
<dbReference type="SUPFAM" id="SSF49344">
    <property type="entry name" value="CBD9-like"/>
    <property type="match status" value="1"/>
</dbReference>
<keyword evidence="4" id="KW-1185">Reference proteome</keyword>
<dbReference type="InterPro" id="IPR016130">
    <property type="entry name" value="Tyr_Pase_AS"/>
</dbReference>
<gene>
    <name evidence="3" type="ORF">HNQ88_001229</name>
</gene>
<evidence type="ECO:0000256" key="1">
    <source>
        <dbReference type="SAM" id="SignalP"/>
    </source>
</evidence>
<dbReference type="EMBL" id="JAVDQD010000001">
    <property type="protein sequence ID" value="MDR6238253.1"/>
    <property type="molecule type" value="Genomic_DNA"/>
</dbReference>
<name>A0AAE3XLK9_9BACT</name>
<dbReference type="PANTHER" id="PTHR43143">
    <property type="entry name" value="METALLOPHOSPHOESTERASE, CALCINEURIN SUPERFAMILY"/>
    <property type="match status" value="1"/>
</dbReference>
<dbReference type="RefSeq" id="WP_309937727.1">
    <property type="nucleotide sequence ID" value="NZ_AP025305.1"/>
</dbReference>
<dbReference type="AlphaFoldDB" id="A0AAE3XLK9"/>
<dbReference type="Gene3D" id="3.90.190.10">
    <property type="entry name" value="Protein tyrosine phosphatase superfamily"/>
    <property type="match status" value="1"/>
</dbReference>
<dbReference type="GO" id="GO:0004721">
    <property type="term" value="F:phosphoprotein phosphatase activity"/>
    <property type="evidence" value="ECO:0007669"/>
    <property type="project" value="InterPro"/>
</dbReference>
<dbReference type="SUPFAM" id="SSF52799">
    <property type="entry name" value="(Phosphotyrosine protein) phosphatases II"/>
    <property type="match status" value="1"/>
</dbReference>
<dbReference type="Gene3D" id="2.60.40.1190">
    <property type="match status" value="1"/>
</dbReference>
<accession>A0AAE3XLK9</accession>
<feature type="chain" id="PRO_5041973780" evidence="1">
    <location>
        <begin position="26"/>
        <end position="913"/>
    </location>
</feature>
<proteinExistence type="predicted"/>
<comment type="caution">
    <text evidence="3">The sequence shown here is derived from an EMBL/GenBank/DDBJ whole genome shotgun (WGS) entry which is preliminary data.</text>
</comment>
<dbReference type="Pfam" id="PF13350">
    <property type="entry name" value="Y_phosphatase3"/>
    <property type="match status" value="1"/>
</dbReference>
<dbReference type="InterPro" id="IPR004843">
    <property type="entry name" value="Calcineurin-like_PHP"/>
</dbReference>
<protein>
    <submittedName>
        <fullName evidence="3">Protein tyrosine/serine phosphatase/predicted phosphodiesterase</fullName>
    </submittedName>
</protein>
<sequence length="913" mass="104606">MKRSYFLKGTLLLFAMIYSLTWSMAQDKISVDYRNYTSQPHTALQEKNKDGEFQFAIVSDRTGGHRAGVFKKGIEKINLIQPEFIVSVGDLIEGYTTDEKEINDQWNEFDQFVNHADMPFFYVAGNHDYSNPEMGKVWNKRLGPDYYHFKYQDVLFLCLNSEDEYSKEGYGSISKKQFEYFDKALKQNKDAKWVFLFMHQPLWTQKKSGNWKKLVSSLKNFKHTAFAGHIHDYTSYVVDEANYITLGTTGGGSNMRGKAYGEVDHFTVIQFKDGKPIISNILLDGIQRHDFVTEESNEIFAKLEQRPPVYFTPQYKDENYQLEALELVLDNSQNYELKVDMKAYAHAEIFPSIVEIHEVVPANTKKSIAIPVNVTKHINYENLSPLAFETSLQFTDLKNVANQWNQMIKFSPQTLHQFSSNKNEIIVDGKMDEWESLPFKVSDPDQNTKMHYEFGVVDQGEFLYFGVNVIDPIIDFSGGKDLANAESIMIQFDYNDRSVSAFNSGDNAGLIRREWTVLAMPITGESGDVAYKIILPKDADGKYTLTEKGYQAEFRFPKKVIKKRQNGDWKDVRINVRVVDRAHGQSTPLCWQPNWNKGVLGTGIFLNKNYKGNGAINENDSPQKTLTRATYGCRDELGINVPCEPVKVEKILEGAVNFRIPGASSKENILLKENKVYRSDNLNELSASDIKKLEELGIKTIVDFRTEQEIDKKPSKKINTVSNTQVLPIGDPGNKFGGKLSPEDHAKMMEWFMSGQFKKVDSLLTGLNLDVMQLNIDSYEDFVTQGNEQFGAFLRIFADEKNLPMIFHCQGGTDRTGFASAILLRMLGFELESLTRDYLATNIYKYQQIQWLFEASPENLYPFYGAYMDQIMASMKKIDEIYGSFDNYLKKGLKLTEQEIQSIQQNLLQKPQN</sequence>
<dbReference type="PANTHER" id="PTHR43143:SF1">
    <property type="entry name" value="SERINE_THREONINE-PROTEIN PHOSPHATASE CPPED1"/>
    <property type="match status" value="1"/>
</dbReference>
<feature type="signal peptide" evidence="1">
    <location>
        <begin position="1"/>
        <end position="25"/>
    </location>
</feature>
<dbReference type="InterPro" id="IPR051918">
    <property type="entry name" value="STPP_CPPED1"/>
</dbReference>